<dbReference type="Gene3D" id="3.30.200.20">
    <property type="entry name" value="Phosphorylase Kinase, domain 1"/>
    <property type="match status" value="1"/>
</dbReference>
<dbReference type="Proteomes" id="UP000316726">
    <property type="component" value="Chromosome 2"/>
</dbReference>
<keyword evidence="5" id="KW-0067">ATP-binding</keyword>
<keyword evidence="2" id="KW-0808">Transferase</keyword>
<evidence type="ECO:0000256" key="3">
    <source>
        <dbReference type="ARBA" id="ARBA00022741"/>
    </source>
</evidence>
<evidence type="ECO:0000256" key="5">
    <source>
        <dbReference type="ARBA" id="ARBA00022840"/>
    </source>
</evidence>
<reference evidence="8 9" key="1">
    <citation type="submission" date="2018-07" db="EMBL/GenBank/DDBJ databases">
        <title>The complete nuclear genome of the prasinophyte Chloropicon primus (CCMP1205).</title>
        <authorList>
            <person name="Pombert J.-F."/>
            <person name="Otis C."/>
            <person name="Turmel M."/>
            <person name="Lemieux C."/>
        </authorList>
    </citation>
    <scope>NUCLEOTIDE SEQUENCE [LARGE SCALE GENOMIC DNA]</scope>
    <source>
        <strain evidence="8 9">CCMP1205</strain>
    </source>
</reference>
<dbReference type="OrthoDB" id="9332038at2759"/>
<evidence type="ECO:0000313" key="9">
    <source>
        <dbReference type="Proteomes" id="UP000316726"/>
    </source>
</evidence>
<dbReference type="GO" id="GO:0005524">
    <property type="term" value="F:ATP binding"/>
    <property type="evidence" value="ECO:0007669"/>
    <property type="project" value="UniProtKB-KW"/>
</dbReference>
<proteinExistence type="predicted"/>
<dbReference type="GO" id="GO:0004674">
    <property type="term" value="F:protein serine/threonine kinase activity"/>
    <property type="evidence" value="ECO:0007669"/>
    <property type="project" value="UniProtKB-KW"/>
</dbReference>
<keyword evidence="4 8" id="KW-0418">Kinase</keyword>
<gene>
    <name evidence="8" type="ORF">A3770_02p12870</name>
</gene>
<dbReference type="InterPro" id="IPR008271">
    <property type="entry name" value="Ser/Thr_kinase_AS"/>
</dbReference>
<dbReference type="SUPFAM" id="SSF56112">
    <property type="entry name" value="Protein kinase-like (PK-like)"/>
    <property type="match status" value="1"/>
</dbReference>
<dbReference type="PANTHER" id="PTHR24058">
    <property type="entry name" value="DUAL SPECIFICITY PROTEIN KINASE"/>
    <property type="match status" value="1"/>
</dbReference>
<dbReference type="Pfam" id="PF00069">
    <property type="entry name" value="Pkinase"/>
    <property type="match status" value="1"/>
</dbReference>
<dbReference type="AlphaFoldDB" id="A0A5B8MEB9"/>
<accession>A0A5B8MEB9</accession>
<dbReference type="STRING" id="1764295.A0A5B8MEB9"/>
<organism evidence="8 9">
    <name type="scientific">Chloropicon primus</name>
    <dbReference type="NCBI Taxonomy" id="1764295"/>
    <lineage>
        <taxon>Eukaryota</taxon>
        <taxon>Viridiplantae</taxon>
        <taxon>Chlorophyta</taxon>
        <taxon>Chloropicophyceae</taxon>
        <taxon>Chloropicales</taxon>
        <taxon>Chloropicaceae</taxon>
        <taxon>Chloropicon</taxon>
    </lineage>
</organism>
<feature type="domain" description="Protein kinase" evidence="7">
    <location>
        <begin position="272"/>
        <end position="586"/>
    </location>
</feature>
<sequence>MEEEFWKGIGNYVPLVSEDGPRCKAEWLARNNAHDGSSGQDVHHPEALTPYRIRSFDKRDEVMKWFRRSEIEIAFAASPAESPSPPCRRESLLTASFLGLSCEGREPKQEDPSSVAGKDECCGSLSGGFSFPTTPSCNDDDEEREDPRIGWPQSPMQQLTFEQQQPQLDERELVEQQAEDFTYGSFSSNRAVGVDPGEAYSPSKFTDPASSSCSTSYHKHANLGSDAGSLDENETEEIMLRVIRKKKRTGLEASREFVIQPNAPISISGTPYKIVELIASSTFSRVVKAIDVQSGSSVSIKIINNTKESFDAGLDEVRLLKLITEKAEEDGDADENLGFVKMLDYFYKGEHLFIVCENLRENLFHFADKNKSSNCANYFTLARIQTIARQLLQSLHKLHSLGIIHSDLKPENILFETYSKCKVKIIDLGSARFIHEGEGDLQNLQSLCYRAPEVVLGAGYDERIDLFSLGCILGELYTGRIVFPCHSHWSASPANQQASLLAEWASTFGAFPSEMLQRSRKKSVTKSGLIYIENSSNYELVLPNRIPLAQRIKPCDPMFLDFLLCLLVVEPKWRMTAAEALEHPWLKQKL</sequence>
<dbReference type="PROSITE" id="PS00108">
    <property type="entry name" value="PROTEIN_KINASE_ST"/>
    <property type="match status" value="1"/>
</dbReference>
<evidence type="ECO:0000256" key="2">
    <source>
        <dbReference type="ARBA" id="ARBA00022679"/>
    </source>
</evidence>
<keyword evidence="3" id="KW-0547">Nucleotide-binding</keyword>
<evidence type="ECO:0000259" key="7">
    <source>
        <dbReference type="PROSITE" id="PS50011"/>
    </source>
</evidence>
<protein>
    <submittedName>
        <fullName evidence="8">Dual specificity tyrosine-phosphorylation-regulated kinase</fullName>
    </submittedName>
</protein>
<dbReference type="InterPro" id="IPR050494">
    <property type="entry name" value="Ser_Thr_dual-spec_kinase"/>
</dbReference>
<keyword evidence="9" id="KW-1185">Reference proteome</keyword>
<feature type="region of interest" description="Disordered" evidence="6">
    <location>
        <begin position="132"/>
        <end position="153"/>
    </location>
</feature>
<evidence type="ECO:0000256" key="4">
    <source>
        <dbReference type="ARBA" id="ARBA00022777"/>
    </source>
</evidence>
<dbReference type="InterPro" id="IPR000719">
    <property type="entry name" value="Prot_kinase_dom"/>
</dbReference>
<name>A0A5B8MEB9_9CHLO</name>
<dbReference type="EMBL" id="CP031035">
    <property type="protein sequence ID" value="QDZ18769.1"/>
    <property type="molecule type" value="Genomic_DNA"/>
</dbReference>
<dbReference type="PANTHER" id="PTHR24058:SF124">
    <property type="entry name" value="PROTEIN KINASE SUPERFAMILY PROTEIN"/>
    <property type="match status" value="1"/>
</dbReference>
<dbReference type="Gene3D" id="1.10.510.10">
    <property type="entry name" value="Transferase(Phosphotransferase) domain 1"/>
    <property type="match status" value="1"/>
</dbReference>
<dbReference type="InterPro" id="IPR011009">
    <property type="entry name" value="Kinase-like_dom_sf"/>
</dbReference>
<evidence type="ECO:0000256" key="1">
    <source>
        <dbReference type="ARBA" id="ARBA00022527"/>
    </source>
</evidence>
<evidence type="ECO:0000313" key="8">
    <source>
        <dbReference type="EMBL" id="QDZ18769.1"/>
    </source>
</evidence>
<dbReference type="SMART" id="SM00220">
    <property type="entry name" value="S_TKc"/>
    <property type="match status" value="1"/>
</dbReference>
<evidence type="ECO:0000256" key="6">
    <source>
        <dbReference type="SAM" id="MobiDB-lite"/>
    </source>
</evidence>
<keyword evidence="1" id="KW-0723">Serine/threonine-protein kinase</keyword>
<dbReference type="PROSITE" id="PS50011">
    <property type="entry name" value="PROTEIN_KINASE_DOM"/>
    <property type="match status" value="1"/>
</dbReference>